<dbReference type="InterPro" id="IPR011009">
    <property type="entry name" value="Kinase-like_dom_sf"/>
</dbReference>
<evidence type="ECO:0000313" key="3">
    <source>
        <dbReference type="EMBL" id="KAK8887222.1"/>
    </source>
</evidence>
<sequence length="366" mass="42753">MNKEEKIFLSQYICNIEKEYEIDPKVFKYSQYGDIYKGKRRKDGLQVAIKFIKSRTLSDKMDEQKCFIREVFILAKLNHPFCLRLVNFSFLPEPKIVTPFMPNGTLDDLLKSNDPTKFTPTEKMCSIYALCSTMDLLHQAGIIHRDLKPANIFITDDKDICIADFGSARKVQKNVDLTDNPKVTPLHAAPEAFLGERYTNMIDVYSFGVIYYQYFNYDPQLSTGEKPTMAYVLYSKIQEGIRFERLSEMNDDQWDIYVTCTLANDSLRPAFHELAYKFETNESLWFENINREKFAQYIAKCKEINRNCIEKSELYKNVGNNMPQSQISLENSFVIPPQNPRHHTHMSSFHSSHKHYDDDDDDDDTT</sequence>
<evidence type="ECO:0000256" key="1">
    <source>
        <dbReference type="SAM" id="MobiDB-lite"/>
    </source>
</evidence>
<dbReference type="EMBL" id="JAPFFF010000006">
    <property type="protein sequence ID" value="KAK8887222.1"/>
    <property type="molecule type" value="Genomic_DNA"/>
</dbReference>
<protein>
    <recommendedName>
        <fullName evidence="2">Protein kinase domain-containing protein</fullName>
    </recommendedName>
</protein>
<dbReference type="InterPro" id="IPR008271">
    <property type="entry name" value="Ser/Thr_kinase_AS"/>
</dbReference>
<dbReference type="PROSITE" id="PS00108">
    <property type="entry name" value="PROTEIN_KINASE_ST"/>
    <property type="match status" value="1"/>
</dbReference>
<dbReference type="Gene3D" id="1.10.510.10">
    <property type="entry name" value="Transferase(Phosphotransferase) domain 1"/>
    <property type="match status" value="1"/>
</dbReference>
<dbReference type="PANTHER" id="PTHR44329:SF214">
    <property type="entry name" value="PROTEIN KINASE DOMAIN-CONTAINING PROTEIN"/>
    <property type="match status" value="1"/>
</dbReference>
<name>A0ABR2K9Q4_9EUKA</name>
<dbReference type="InterPro" id="IPR051681">
    <property type="entry name" value="Ser/Thr_Kinases-Pseudokinases"/>
</dbReference>
<dbReference type="SMART" id="SM00220">
    <property type="entry name" value="S_TKc"/>
    <property type="match status" value="1"/>
</dbReference>
<reference evidence="3 4" key="1">
    <citation type="submission" date="2024-04" db="EMBL/GenBank/DDBJ databases">
        <title>Tritrichomonas musculus Genome.</title>
        <authorList>
            <person name="Alves-Ferreira E."/>
            <person name="Grigg M."/>
            <person name="Lorenzi H."/>
            <person name="Galac M."/>
        </authorList>
    </citation>
    <scope>NUCLEOTIDE SEQUENCE [LARGE SCALE GENOMIC DNA]</scope>
    <source>
        <strain evidence="3 4">EAF2021</strain>
    </source>
</reference>
<comment type="caution">
    <text evidence="3">The sequence shown here is derived from an EMBL/GenBank/DDBJ whole genome shotgun (WGS) entry which is preliminary data.</text>
</comment>
<organism evidence="3 4">
    <name type="scientific">Tritrichomonas musculus</name>
    <dbReference type="NCBI Taxonomy" id="1915356"/>
    <lineage>
        <taxon>Eukaryota</taxon>
        <taxon>Metamonada</taxon>
        <taxon>Parabasalia</taxon>
        <taxon>Tritrichomonadida</taxon>
        <taxon>Tritrichomonadidae</taxon>
        <taxon>Tritrichomonas</taxon>
    </lineage>
</organism>
<evidence type="ECO:0000313" key="4">
    <source>
        <dbReference type="Proteomes" id="UP001470230"/>
    </source>
</evidence>
<dbReference type="PROSITE" id="PS50011">
    <property type="entry name" value="PROTEIN_KINASE_DOM"/>
    <property type="match status" value="1"/>
</dbReference>
<feature type="domain" description="Protein kinase" evidence="2">
    <location>
        <begin position="21"/>
        <end position="286"/>
    </location>
</feature>
<evidence type="ECO:0000259" key="2">
    <source>
        <dbReference type="PROSITE" id="PS50011"/>
    </source>
</evidence>
<dbReference type="Pfam" id="PF00069">
    <property type="entry name" value="Pkinase"/>
    <property type="match status" value="1"/>
</dbReference>
<dbReference type="PANTHER" id="PTHR44329">
    <property type="entry name" value="SERINE/THREONINE-PROTEIN KINASE TNNI3K-RELATED"/>
    <property type="match status" value="1"/>
</dbReference>
<dbReference type="SUPFAM" id="SSF56112">
    <property type="entry name" value="Protein kinase-like (PK-like)"/>
    <property type="match status" value="1"/>
</dbReference>
<feature type="region of interest" description="Disordered" evidence="1">
    <location>
        <begin position="340"/>
        <end position="366"/>
    </location>
</feature>
<proteinExistence type="predicted"/>
<dbReference type="Gene3D" id="3.30.200.20">
    <property type="entry name" value="Phosphorylase Kinase, domain 1"/>
    <property type="match status" value="1"/>
</dbReference>
<dbReference type="InterPro" id="IPR000719">
    <property type="entry name" value="Prot_kinase_dom"/>
</dbReference>
<accession>A0ABR2K9Q4</accession>
<gene>
    <name evidence="3" type="ORF">M9Y10_038260</name>
</gene>
<dbReference type="Proteomes" id="UP001470230">
    <property type="component" value="Unassembled WGS sequence"/>
</dbReference>
<keyword evidence="4" id="KW-1185">Reference proteome</keyword>